<reference evidence="3 4" key="1">
    <citation type="submission" date="2021-04" db="EMBL/GenBank/DDBJ databases">
        <title>Ruania sp. nov., isolated from sandy soil of mangrove forest.</title>
        <authorList>
            <person name="Ge X."/>
            <person name="Huang R."/>
            <person name="Liu W."/>
        </authorList>
    </citation>
    <scope>NUCLEOTIDE SEQUENCE [LARGE SCALE GENOMIC DNA]</scope>
    <source>
        <strain evidence="3 4">N2-46</strain>
    </source>
</reference>
<keyword evidence="2" id="KW-1133">Transmembrane helix</keyword>
<dbReference type="RefSeq" id="WP_223402973.1">
    <property type="nucleotide sequence ID" value="NZ_JAGSHT010000003.1"/>
</dbReference>
<dbReference type="EMBL" id="JAGSHT010000003">
    <property type="protein sequence ID" value="MBZ2195254.1"/>
    <property type="molecule type" value="Genomic_DNA"/>
</dbReference>
<protein>
    <submittedName>
        <fullName evidence="3">YibE/F family protein</fullName>
    </submittedName>
</protein>
<dbReference type="Pfam" id="PF07907">
    <property type="entry name" value="YibE_F"/>
    <property type="match status" value="1"/>
</dbReference>
<feature type="compositionally biased region" description="Basic and acidic residues" evidence="1">
    <location>
        <begin position="410"/>
        <end position="447"/>
    </location>
</feature>
<proteinExistence type="predicted"/>
<feature type="transmembrane region" description="Helical" evidence="2">
    <location>
        <begin position="185"/>
        <end position="203"/>
    </location>
</feature>
<name>A0ABS7S4H7_9MICO</name>
<keyword evidence="4" id="KW-1185">Reference proteome</keyword>
<accession>A0ABS7S4H7</accession>
<feature type="transmembrane region" description="Helical" evidence="2">
    <location>
        <begin position="314"/>
        <end position="336"/>
    </location>
</feature>
<organism evidence="3 4">
    <name type="scientific">Occultella gossypii</name>
    <dbReference type="NCBI Taxonomy" id="2800820"/>
    <lineage>
        <taxon>Bacteria</taxon>
        <taxon>Bacillati</taxon>
        <taxon>Actinomycetota</taxon>
        <taxon>Actinomycetes</taxon>
        <taxon>Micrococcales</taxon>
        <taxon>Ruaniaceae</taxon>
        <taxon>Occultella</taxon>
    </lineage>
</organism>
<dbReference type="InterPro" id="IPR012507">
    <property type="entry name" value="YibE_F"/>
</dbReference>
<dbReference type="PANTHER" id="PTHR41771">
    <property type="entry name" value="MEMBRANE PROTEIN-RELATED"/>
    <property type="match status" value="1"/>
</dbReference>
<dbReference type="PANTHER" id="PTHR41771:SF1">
    <property type="entry name" value="MEMBRANE PROTEIN"/>
    <property type="match status" value="1"/>
</dbReference>
<feature type="transmembrane region" description="Helical" evidence="2">
    <location>
        <begin position="25"/>
        <end position="45"/>
    </location>
</feature>
<evidence type="ECO:0000256" key="1">
    <source>
        <dbReference type="SAM" id="MobiDB-lite"/>
    </source>
</evidence>
<feature type="transmembrane region" description="Helical" evidence="2">
    <location>
        <begin position="356"/>
        <end position="379"/>
    </location>
</feature>
<comment type="caution">
    <text evidence="3">The sequence shown here is derived from an EMBL/GenBank/DDBJ whole genome shotgun (WGS) entry which is preliminary data.</text>
</comment>
<evidence type="ECO:0000313" key="4">
    <source>
        <dbReference type="Proteomes" id="UP000826651"/>
    </source>
</evidence>
<keyword evidence="2" id="KW-0472">Membrane</keyword>
<dbReference type="Proteomes" id="UP000826651">
    <property type="component" value="Unassembled WGS sequence"/>
</dbReference>
<feature type="transmembrane region" description="Helical" evidence="2">
    <location>
        <begin position="255"/>
        <end position="273"/>
    </location>
</feature>
<feature type="transmembrane region" description="Helical" evidence="2">
    <location>
        <begin position="135"/>
        <end position="152"/>
    </location>
</feature>
<feature type="transmembrane region" description="Helical" evidence="2">
    <location>
        <begin position="215"/>
        <end position="235"/>
    </location>
</feature>
<evidence type="ECO:0000313" key="3">
    <source>
        <dbReference type="EMBL" id="MBZ2195254.1"/>
    </source>
</evidence>
<gene>
    <name evidence="3" type="ORF">KCQ71_03730</name>
</gene>
<feature type="transmembrane region" description="Helical" evidence="2">
    <location>
        <begin position="159"/>
        <end position="179"/>
    </location>
</feature>
<keyword evidence="2" id="KW-0812">Transmembrane</keyword>
<sequence>MSHQHTELDPDRDLGVVGARRARRILAACVLPLLIATIVGLIALWPGSDTPIGSLENPVEGPNFTTATVVEVTGVVGEEVRAELHDGTGRIVPVQVPPEIVESGIEVGSQMRIFFTASALGSGSPYVFVDFVRDVPLIILGIVYALVVLAVARLRGFMAIVGLLASLGVVGVFLIPALMAGGPPLLVTLVGASAMMFFAVYLAHGISIRTTTALLGTFIGLAATVALAAWATGAASLTGANSDSSLVLNSVLPGVNLRDILLCGIVIAGLGALNDVTITQASAVWELRAASPNAPLRQVFGRAMRIGRDHIASTVYTLAFAYVGTALPVLMIVMLYDRSLGSTLTAGEIAEEVVRTLVSSIGLVLAIPATTAIATLLVASSRARDRFAVLATPDGGGAVPAELAETGGAVRDKPADGGGAVRDKPADGGGGVRERRRDGGGAHRAEPTDDDGGAENQPGPDAVDR</sequence>
<feature type="region of interest" description="Disordered" evidence="1">
    <location>
        <begin position="407"/>
        <end position="465"/>
    </location>
</feature>
<evidence type="ECO:0000256" key="2">
    <source>
        <dbReference type="SAM" id="Phobius"/>
    </source>
</evidence>